<feature type="transmembrane region" description="Helical" evidence="1">
    <location>
        <begin position="52"/>
        <end position="71"/>
    </location>
</feature>
<feature type="transmembrane region" description="Helical" evidence="1">
    <location>
        <begin position="83"/>
        <end position="104"/>
    </location>
</feature>
<dbReference type="Proteomes" id="UP001595901">
    <property type="component" value="Unassembled WGS sequence"/>
</dbReference>
<keyword evidence="3" id="KW-1185">Reference proteome</keyword>
<reference evidence="3" key="1">
    <citation type="journal article" date="2019" name="Int. J. Syst. Evol. Microbiol.">
        <title>The Global Catalogue of Microorganisms (GCM) 10K type strain sequencing project: providing services to taxonomists for standard genome sequencing and annotation.</title>
        <authorList>
            <consortium name="The Broad Institute Genomics Platform"/>
            <consortium name="The Broad Institute Genome Sequencing Center for Infectious Disease"/>
            <person name="Wu L."/>
            <person name="Ma J."/>
        </authorList>
    </citation>
    <scope>NUCLEOTIDE SEQUENCE [LARGE SCALE GENOMIC DNA]</scope>
    <source>
        <strain evidence="3">CCUG 58728</strain>
    </source>
</reference>
<evidence type="ECO:0000313" key="2">
    <source>
        <dbReference type="EMBL" id="MFC3931504.1"/>
    </source>
</evidence>
<comment type="caution">
    <text evidence="2">The sequence shown here is derived from an EMBL/GenBank/DDBJ whole genome shotgun (WGS) entry which is preliminary data.</text>
</comment>
<keyword evidence="1" id="KW-0472">Membrane</keyword>
<dbReference type="EMBL" id="JBHSAC010000014">
    <property type="protein sequence ID" value="MFC3931504.1"/>
    <property type="molecule type" value="Genomic_DNA"/>
</dbReference>
<evidence type="ECO:0000313" key="3">
    <source>
        <dbReference type="Proteomes" id="UP001595901"/>
    </source>
</evidence>
<proteinExistence type="predicted"/>
<protein>
    <submittedName>
        <fullName evidence="2">Uncharacterized protein</fullName>
    </submittedName>
</protein>
<gene>
    <name evidence="2" type="ORF">ACFOSE_01635</name>
</gene>
<accession>A0ABV8CZ32</accession>
<evidence type="ECO:0000256" key="1">
    <source>
        <dbReference type="SAM" id="Phobius"/>
    </source>
</evidence>
<dbReference type="RefSeq" id="WP_380429636.1">
    <property type="nucleotide sequence ID" value="NZ_JBHSAC010000014.1"/>
</dbReference>
<feature type="transmembrane region" description="Helical" evidence="1">
    <location>
        <begin position="110"/>
        <end position="129"/>
    </location>
</feature>
<name>A0ABV8CZ32_9STRE</name>
<keyword evidence="1" id="KW-0812">Transmembrane</keyword>
<keyword evidence="1" id="KW-1133">Transmembrane helix</keyword>
<feature type="transmembrane region" description="Helical" evidence="1">
    <location>
        <begin position="12"/>
        <end position="40"/>
    </location>
</feature>
<sequence>MIRFKLIAGFCAILYFIQAVLHFLILLGLPLGGFFFGGLYTVFPLWLRPANLFFALVWLFFAYFYLTYGQMLPNRWTKARQDLVMAMMTGLSLLATVFNLFISSSPLEKYGTGSMTALTFFCSVWLIILSKDPHL</sequence>
<organism evidence="2 3">
    <name type="scientific">Streptococcus dentapri</name>
    <dbReference type="NCBI Taxonomy" id="573564"/>
    <lineage>
        <taxon>Bacteria</taxon>
        <taxon>Bacillati</taxon>
        <taxon>Bacillota</taxon>
        <taxon>Bacilli</taxon>
        <taxon>Lactobacillales</taxon>
        <taxon>Streptococcaceae</taxon>
        <taxon>Streptococcus</taxon>
    </lineage>
</organism>